<dbReference type="VEuPathDB" id="FungiDB:RhiirFUN_019732"/>
<evidence type="ECO:0000313" key="3">
    <source>
        <dbReference type="Proteomes" id="UP000234323"/>
    </source>
</evidence>
<proteinExistence type="predicted"/>
<accession>A0A2I1HF66</accession>
<reference evidence="2 3" key="1">
    <citation type="submission" date="2015-10" db="EMBL/GenBank/DDBJ databases">
        <title>Genome analyses suggest a sexual origin of heterokaryosis in a supposedly ancient asexual fungus.</title>
        <authorList>
            <person name="Ropars J."/>
            <person name="Sedzielewska K."/>
            <person name="Noel J."/>
            <person name="Charron P."/>
            <person name="Farinelli L."/>
            <person name="Marton T."/>
            <person name="Kruger M."/>
            <person name="Pelin A."/>
            <person name="Brachmann A."/>
            <person name="Corradi N."/>
        </authorList>
    </citation>
    <scope>NUCLEOTIDE SEQUENCE [LARGE SCALE GENOMIC DNA]</scope>
    <source>
        <strain evidence="2 3">A4</strain>
    </source>
</reference>
<protein>
    <submittedName>
        <fullName evidence="2">Uncharacterized protein</fullName>
    </submittedName>
</protein>
<evidence type="ECO:0000256" key="1">
    <source>
        <dbReference type="SAM" id="Coils"/>
    </source>
</evidence>
<organism evidence="2 3">
    <name type="scientific">Rhizophagus irregularis</name>
    <dbReference type="NCBI Taxonomy" id="588596"/>
    <lineage>
        <taxon>Eukaryota</taxon>
        <taxon>Fungi</taxon>
        <taxon>Fungi incertae sedis</taxon>
        <taxon>Mucoromycota</taxon>
        <taxon>Glomeromycotina</taxon>
        <taxon>Glomeromycetes</taxon>
        <taxon>Glomerales</taxon>
        <taxon>Glomeraceae</taxon>
        <taxon>Rhizophagus</taxon>
    </lineage>
</organism>
<name>A0A2I1HF66_9GLOM</name>
<dbReference type="EMBL" id="LLXI01002591">
    <property type="protein sequence ID" value="PKY57536.1"/>
    <property type="molecule type" value="Genomic_DNA"/>
</dbReference>
<sequence length="205" mass="23307">MGCRQSKTSQKKSQARFKILKTAHKSQLCQLEVDLSFRLADGHKYGGPIDQNLPEGDILFFGLSIYLLTENNFLQEEVATLTEFGIFQSGQIHQQEEEAQSNNELWAVTEEEYEEIVGLKNEVKQLKRENKSATYSTKYFETKYYHAMSVIHKYGMIVVDDNMPKSPSPVPSSSSSSFSSSSYDQIFVEDPVYIDDNNDNSTVKS</sequence>
<keyword evidence="3" id="KW-1185">Reference proteome</keyword>
<gene>
    <name evidence="2" type="ORF">RhiirA4_478672</name>
</gene>
<dbReference type="VEuPathDB" id="FungiDB:RhiirA1_507165"/>
<comment type="caution">
    <text evidence="2">The sequence shown here is derived from an EMBL/GenBank/DDBJ whole genome shotgun (WGS) entry which is preliminary data.</text>
</comment>
<dbReference type="AlphaFoldDB" id="A0A2I1HF66"/>
<keyword evidence="1" id="KW-0175">Coiled coil</keyword>
<evidence type="ECO:0000313" key="2">
    <source>
        <dbReference type="EMBL" id="PKY57536.1"/>
    </source>
</evidence>
<dbReference type="VEuPathDB" id="FungiDB:FUN_001463"/>
<dbReference type="Proteomes" id="UP000234323">
    <property type="component" value="Unassembled WGS sequence"/>
</dbReference>
<feature type="coiled-coil region" evidence="1">
    <location>
        <begin position="109"/>
        <end position="136"/>
    </location>
</feature>